<dbReference type="AlphaFoldDB" id="A0A9D2REQ4"/>
<name>A0A9D2REQ4_9FIRM</name>
<dbReference type="InterPro" id="IPR020103">
    <property type="entry name" value="PsdUridine_synth_cat_dom_sf"/>
</dbReference>
<comment type="catalytic activity">
    <reaction evidence="1 4">
        <text>a uridine in RNA = a pseudouridine in RNA</text>
        <dbReference type="Rhea" id="RHEA:48348"/>
        <dbReference type="Rhea" id="RHEA-COMP:12068"/>
        <dbReference type="Rhea" id="RHEA-COMP:12069"/>
        <dbReference type="ChEBI" id="CHEBI:65314"/>
        <dbReference type="ChEBI" id="CHEBI:65315"/>
    </reaction>
</comment>
<dbReference type="EC" id="5.4.99.-" evidence="4"/>
<dbReference type="NCBIfam" id="TIGR00005">
    <property type="entry name" value="rluA_subfam"/>
    <property type="match status" value="1"/>
</dbReference>
<sequence length="296" mass="33696">MDRTITYHIDSASAGLRIEQFLRRRGYSYQNLTLLKKMPQSILVNGNWTYMRTVLNSSDTLTVRIQEHESSPNIPPVKLPLDIIYEDEDIIVVNKPAGMPVHPSLNNYRNSLANALMYYYQAQGLPFIFRCTNRLDRDTSGLTVIAKHLVSSSILSALAVKHEITREYLAIVRGVPVPPVGTINAPVGRTGSSLIERKIDFEHGEHAVTHYRVLDTKNGHSLVSLFLETGRTHQIRVHMKYISHPLIGDYLYNPDMEHMSRQALHSYRLAFRHPVTGEPLEFTAPMPEDMRRVLGI</sequence>
<proteinExistence type="inferred from homology"/>
<dbReference type="EMBL" id="DWUU01000011">
    <property type="protein sequence ID" value="HJD41678.1"/>
    <property type="molecule type" value="Genomic_DNA"/>
</dbReference>
<comment type="similarity">
    <text evidence="2 4">Belongs to the pseudouridine synthase RluA family.</text>
</comment>
<comment type="function">
    <text evidence="4">Responsible for synthesis of pseudouridine from uracil.</text>
</comment>
<gene>
    <name evidence="6" type="ORF">H9910_01515</name>
</gene>
<reference evidence="6" key="1">
    <citation type="journal article" date="2021" name="PeerJ">
        <title>Extensive microbial diversity within the chicken gut microbiome revealed by metagenomics and culture.</title>
        <authorList>
            <person name="Gilroy R."/>
            <person name="Ravi A."/>
            <person name="Getino M."/>
            <person name="Pursley I."/>
            <person name="Horton D.L."/>
            <person name="Alikhan N.F."/>
            <person name="Baker D."/>
            <person name="Gharbi K."/>
            <person name="Hall N."/>
            <person name="Watson M."/>
            <person name="Adriaenssens E.M."/>
            <person name="Foster-Nyarko E."/>
            <person name="Jarju S."/>
            <person name="Secka A."/>
            <person name="Antonio M."/>
            <person name="Oren A."/>
            <person name="Chaudhuri R.R."/>
            <person name="La Ragione R."/>
            <person name="Hildebrand F."/>
            <person name="Pallen M.J."/>
        </authorList>
    </citation>
    <scope>NUCLEOTIDE SEQUENCE</scope>
    <source>
        <strain evidence="6">ChiBcec15-3976</strain>
    </source>
</reference>
<evidence type="ECO:0000256" key="4">
    <source>
        <dbReference type="RuleBase" id="RU362028"/>
    </source>
</evidence>
<evidence type="ECO:0000259" key="5">
    <source>
        <dbReference type="Pfam" id="PF00849"/>
    </source>
</evidence>
<evidence type="ECO:0000313" key="6">
    <source>
        <dbReference type="EMBL" id="HJD41678.1"/>
    </source>
</evidence>
<dbReference type="InterPro" id="IPR006145">
    <property type="entry name" value="PsdUridine_synth_RsuA/RluA"/>
</dbReference>
<feature type="active site" evidence="3">
    <location>
        <position position="136"/>
    </location>
</feature>
<dbReference type="PANTHER" id="PTHR21600">
    <property type="entry name" value="MITOCHONDRIAL RNA PSEUDOURIDINE SYNTHASE"/>
    <property type="match status" value="1"/>
</dbReference>
<evidence type="ECO:0000256" key="3">
    <source>
        <dbReference type="PIRSR" id="PIRSR606225-1"/>
    </source>
</evidence>
<dbReference type="GO" id="GO:0009982">
    <property type="term" value="F:pseudouridine synthase activity"/>
    <property type="evidence" value="ECO:0007669"/>
    <property type="project" value="InterPro"/>
</dbReference>
<evidence type="ECO:0000313" key="7">
    <source>
        <dbReference type="Proteomes" id="UP000823909"/>
    </source>
</evidence>
<dbReference type="Gene3D" id="3.30.2350.10">
    <property type="entry name" value="Pseudouridine synthase"/>
    <property type="match status" value="1"/>
</dbReference>
<reference evidence="6" key="2">
    <citation type="submission" date="2021-04" db="EMBL/GenBank/DDBJ databases">
        <authorList>
            <person name="Gilroy R."/>
        </authorList>
    </citation>
    <scope>NUCLEOTIDE SEQUENCE</scope>
    <source>
        <strain evidence="6">ChiBcec15-3976</strain>
    </source>
</reference>
<feature type="domain" description="Pseudouridine synthase RsuA/RluA-like" evidence="5">
    <location>
        <begin position="89"/>
        <end position="240"/>
    </location>
</feature>
<dbReference type="GO" id="GO:0000455">
    <property type="term" value="P:enzyme-directed rRNA pseudouridine synthesis"/>
    <property type="evidence" value="ECO:0007669"/>
    <property type="project" value="TreeGrafter"/>
</dbReference>
<dbReference type="Pfam" id="PF00849">
    <property type="entry name" value="PseudoU_synth_2"/>
    <property type="match status" value="1"/>
</dbReference>
<evidence type="ECO:0000256" key="2">
    <source>
        <dbReference type="ARBA" id="ARBA00010876"/>
    </source>
</evidence>
<dbReference type="SUPFAM" id="SSF55120">
    <property type="entry name" value="Pseudouridine synthase"/>
    <property type="match status" value="1"/>
</dbReference>
<dbReference type="GO" id="GO:0003723">
    <property type="term" value="F:RNA binding"/>
    <property type="evidence" value="ECO:0007669"/>
    <property type="project" value="InterPro"/>
</dbReference>
<evidence type="ECO:0000256" key="1">
    <source>
        <dbReference type="ARBA" id="ARBA00000073"/>
    </source>
</evidence>
<keyword evidence="4" id="KW-0413">Isomerase</keyword>
<dbReference type="CDD" id="cd02869">
    <property type="entry name" value="PseudoU_synth_RluA_like"/>
    <property type="match status" value="1"/>
</dbReference>
<dbReference type="Proteomes" id="UP000823909">
    <property type="component" value="Unassembled WGS sequence"/>
</dbReference>
<organism evidence="6 7">
    <name type="scientific">Candidatus Mediterraneibacter quadrami</name>
    <dbReference type="NCBI Taxonomy" id="2838684"/>
    <lineage>
        <taxon>Bacteria</taxon>
        <taxon>Bacillati</taxon>
        <taxon>Bacillota</taxon>
        <taxon>Clostridia</taxon>
        <taxon>Lachnospirales</taxon>
        <taxon>Lachnospiraceae</taxon>
        <taxon>Mediterraneibacter</taxon>
    </lineage>
</organism>
<protein>
    <recommendedName>
        <fullName evidence="4">Pseudouridine synthase</fullName>
        <ecNumber evidence="4">5.4.99.-</ecNumber>
    </recommendedName>
</protein>
<dbReference type="GO" id="GO:0140098">
    <property type="term" value="F:catalytic activity, acting on RNA"/>
    <property type="evidence" value="ECO:0007669"/>
    <property type="project" value="UniProtKB-ARBA"/>
</dbReference>
<dbReference type="InterPro" id="IPR006225">
    <property type="entry name" value="PsdUridine_synth_RluC/D"/>
</dbReference>
<dbReference type="InterPro" id="IPR050188">
    <property type="entry name" value="RluA_PseudoU_synthase"/>
</dbReference>
<comment type="caution">
    <text evidence="6">The sequence shown here is derived from an EMBL/GenBank/DDBJ whole genome shotgun (WGS) entry which is preliminary data.</text>
</comment>
<dbReference type="PANTHER" id="PTHR21600:SF44">
    <property type="entry name" value="RIBOSOMAL LARGE SUBUNIT PSEUDOURIDINE SYNTHASE D"/>
    <property type="match status" value="1"/>
</dbReference>
<accession>A0A9D2REQ4</accession>